<dbReference type="InterPro" id="IPR010055">
    <property type="entry name" value="T2SS_protein-GspJ"/>
</dbReference>
<accession>A0ABX1N0T2</accession>
<evidence type="ECO:0000256" key="1">
    <source>
        <dbReference type="ARBA" id="ARBA00004377"/>
    </source>
</evidence>
<evidence type="ECO:0000256" key="10">
    <source>
        <dbReference type="SAM" id="Phobius"/>
    </source>
</evidence>
<evidence type="ECO:0000256" key="9">
    <source>
        <dbReference type="ARBA" id="ARBA00023136"/>
    </source>
</evidence>
<reference evidence="11" key="1">
    <citation type="submission" date="2019-12" db="EMBL/GenBank/DDBJ databases">
        <title>Comparative genomics gives insights into the taxonomy of the Azoarcus-Aromatoleum group and reveals separate origins of nif in the plant-associated Azoarcus and non-plant-associated Aromatoleum sub-groups.</title>
        <authorList>
            <person name="Lafos M."/>
            <person name="Maluk M."/>
            <person name="Batista M."/>
            <person name="Junghare M."/>
            <person name="Carmona M."/>
            <person name="Faoro H."/>
            <person name="Cruz L.M."/>
            <person name="Battistoni F."/>
            <person name="De Souza E."/>
            <person name="Pedrosa F."/>
            <person name="Chen W.-M."/>
            <person name="Poole P.S."/>
            <person name="Dixon R.A."/>
            <person name="James E.K."/>
        </authorList>
    </citation>
    <scope>NUCLEOTIDE SEQUENCE</scope>
    <source>
        <strain evidence="11">U120</strain>
    </source>
</reference>
<evidence type="ECO:0000256" key="3">
    <source>
        <dbReference type="ARBA" id="ARBA00021539"/>
    </source>
</evidence>
<keyword evidence="8 10" id="KW-1133">Transmembrane helix</keyword>
<dbReference type="NCBIfam" id="TIGR01711">
    <property type="entry name" value="gspJ"/>
    <property type="match status" value="1"/>
</dbReference>
<evidence type="ECO:0000256" key="8">
    <source>
        <dbReference type="ARBA" id="ARBA00022989"/>
    </source>
</evidence>
<comment type="subcellular location">
    <subcellularLocation>
        <location evidence="1">Cell inner membrane</location>
        <topology evidence="1">Single-pass membrane protein</topology>
    </subcellularLocation>
</comment>
<dbReference type="Pfam" id="PF11612">
    <property type="entry name" value="T2SSJ"/>
    <property type="match status" value="1"/>
</dbReference>
<dbReference type="NCBIfam" id="TIGR02532">
    <property type="entry name" value="IV_pilin_GFxxxE"/>
    <property type="match status" value="1"/>
</dbReference>
<keyword evidence="6" id="KW-0997">Cell inner membrane</keyword>
<comment type="similarity">
    <text evidence="2">Belongs to the GSP J family.</text>
</comment>
<keyword evidence="4" id="KW-1003">Cell membrane</keyword>
<dbReference type="InterPro" id="IPR045584">
    <property type="entry name" value="Pilin-like"/>
</dbReference>
<gene>
    <name evidence="11" type="primary">gspJ</name>
    <name evidence="11" type="ORF">GO608_01630</name>
</gene>
<keyword evidence="12" id="KW-1185">Reference proteome</keyword>
<dbReference type="Pfam" id="PF07963">
    <property type="entry name" value="N_methyl"/>
    <property type="match status" value="1"/>
</dbReference>
<dbReference type="PANTHER" id="PTHR39583:SF2">
    <property type="entry name" value="TYPE II SECRETION SYSTEM PROTEIN J"/>
    <property type="match status" value="1"/>
</dbReference>
<dbReference type="PANTHER" id="PTHR39583">
    <property type="entry name" value="TYPE II SECRETION SYSTEM PROTEIN J-RELATED"/>
    <property type="match status" value="1"/>
</dbReference>
<dbReference type="InterPro" id="IPR051621">
    <property type="entry name" value="T2SS_protein_J"/>
</dbReference>
<evidence type="ECO:0000256" key="5">
    <source>
        <dbReference type="ARBA" id="ARBA00022481"/>
    </source>
</evidence>
<evidence type="ECO:0000256" key="7">
    <source>
        <dbReference type="ARBA" id="ARBA00022692"/>
    </source>
</evidence>
<evidence type="ECO:0000256" key="6">
    <source>
        <dbReference type="ARBA" id="ARBA00022519"/>
    </source>
</evidence>
<keyword evidence="9 10" id="KW-0472">Membrane</keyword>
<dbReference type="SUPFAM" id="SSF54523">
    <property type="entry name" value="Pili subunits"/>
    <property type="match status" value="1"/>
</dbReference>
<keyword evidence="5" id="KW-0488">Methylation</keyword>
<keyword evidence="7 10" id="KW-0812">Transmembrane</keyword>
<dbReference type="InterPro" id="IPR012902">
    <property type="entry name" value="N_methyl_site"/>
</dbReference>
<evidence type="ECO:0000313" key="11">
    <source>
        <dbReference type="EMBL" id="NMF92034.1"/>
    </source>
</evidence>
<comment type="caution">
    <text evidence="11">The sequence shown here is derived from an EMBL/GenBank/DDBJ whole genome shotgun (WGS) entry which is preliminary data.</text>
</comment>
<dbReference type="Gene3D" id="2.10.70.20">
    <property type="entry name" value="gspk-gspi-gspj complex like domains"/>
    <property type="match status" value="1"/>
</dbReference>
<sequence length="184" mass="20235">MTPRPHGLTLIELIVALAVFAVLGTLTYRGTAQLIDSRQRLGGELERWRAVERALNLIETDLQQLAAPRPVAGGAAAIELQRRGDDSELRLLSLSSADTPRRIAFRHAGARFEWLRWPGRDAHAPPRVNTLLDTVSAVRWRFLGSAGWLDHWPPESSPGSVPAGVELQLDLPGAGTLTRLYALR</sequence>
<name>A0ABX1N0T2_9RHOO</name>
<evidence type="ECO:0000256" key="4">
    <source>
        <dbReference type="ARBA" id="ARBA00022475"/>
    </source>
</evidence>
<dbReference type="PROSITE" id="PS00409">
    <property type="entry name" value="PROKAR_NTER_METHYL"/>
    <property type="match status" value="1"/>
</dbReference>
<dbReference type="RefSeq" id="WP_169197368.1">
    <property type="nucleotide sequence ID" value="NZ_WTVH02000009.1"/>
</dbReference>
<organism evidence="11 12">
    <name type="scientific">Aromatoleum buckelii</name>
    <dbReference type="NCBI Taxonomy" id="200254"/>
    <lineage>
        <taxon>Bacteria</taxon>
        <taxon>Pseudomonadati</taxon>
        <taxon>Pseudomonadota</taxon>
        <taxon>Betaproteobacteria</taxon>
        <taxon>Rhodocyclales</taxon>
        <taxon>Rhodocyclaceae</taxon>
        <taxon>Aromatoleum</taxon>
    </lineage>
</organism>
<protein>
    <recommendedName>
        <fullName evidence="3">Type II secretion system protein J</fullName>
    </recommendedName>
</protein>
<evidence type="ECO:0000313" key="12">
    <source>
        <dbReference type="Proteomes" id="UP000601990"/>
    </source>
</evidence>
<proteinExistence type="inferred from homology"/>
<dbReference type="Proteomes" id="UP000601990">
    <property type="component" value="Unassembled WGS sequence"/>
</dbReference>
<evidence type="ECO:0000256" key="2">
    <source>
        <dbReference type="ARBA" id="ARBA00011084"/>
    </source>
</evidence>
<feature type="transmembrane region" description="Helical" evidence="10">
    <location>
        <begin position="6"/>
        <end position="28"/>
    </location>
</feature>
<dbReference type="EMBL" id="WTVH01000002">
    <property type="protein sequence ID" value="NMF92034.1"/>
    <property type="molecule type" value="Genomic_DNA"/>
</dbReference>